<evidence type="ECO:0000313" key="3">
    <source>
        <dbReference type="Proteomes" id="UP000789570"/>
    </source>
</evidence>
<reference evidence="2" key="1">
    <citation type="submission" date="2021-06" db="EMBL/GenBank/DDBJ databases">
        <authorList>
            <person name="Kallberg Y."/>
            <person name="Tangrot J."/>
            <person name="Rosling A."/>
        </authorList>
    </citation>
    <scope>NUCLEOTIDE SEQUENCE</scope>
    <source>
        <strain evidence="2">UK204</strain>
    </source>
</reference>
<feature type="region of interest" description="Disordered" evidence="1">
    <location>
        <begin position="1"/>
        <end position="40"/>
    </location>
</feature>
<keyword evidence="3" id="KW-1185">Reference proteome</keyword>
<feature type="non-terminal residue" evidence="2">
    <location>
        <position position="1"/>
    </location>
</feature>
<evidence type="ECO:0000256" key="1">
    <source>
        <dbReference type="SAM" id="MobiDB-lite"/>
    </source>
</evidence>
<dbReference type="AlphaFoldDB" id="A0A9N9H9S0"/>
<sequence>VYTTVSNAAPHGNDVLLRRDPQASKHPKHPKHPKTSMMQN</sequence>
<comment type="caution">
    <text evidence="2">The sequence shown here is derived from an EMBL/GenBank/DDBJ whole genome shotgun (WGS) entry which is preliminary data.</text>
</comment>
<evidence type="ECO:0000313" key="2">
    <source>
        <dbReference type="EMBL" id="CAG8664062.1"/>
    </source>
</evidence>
<name>A0A9N9H9S0_9GLOM</name>
<dbReference type="Proteomes" id="UP000789570">
    <property type="component" value="Unassembled WGS sequence"/>
</dbReference>
<accession>A0A9N9H9S0</accession>
<feature type="compositionally biased region" description="Basic residues" evidence="1">
    <location>
        <begin position="25"/>
        <end position="34"/>
    </location>
</feature>
<organism evidence="2 3">
    <name type="scientific">Funneliformis caledonium</name>
    <dbReference type="NCBI Taxonomy" id="1117310"/>
    <lineage>
        <taxon>Eukaryota</taxon>
        <taxon>Fungi</taxon>
        <taxon>Fungi incertae sedis</taxon>
        <taxon>Mucoromycota</taxon>
        <taxon>Glomeromycotina</taxon>
        <taxon>Glomeromycetes</taxon>
        <taxon>Glomerales</taxon>
        <taxon>Glomeraceae</taxon>
        <taxon>Funneliformis</taxon>
    </lineage>
</organism>
<proteinExistence type="predicted"/>
<dbReference type="EMBL" id="CAJVPQ010005103">
    <property type="protein sequence ID" value="CAG8664062.1"/>
    <property type="molecule type" value="Genomic_DNA"/>
</dbReference>
<gene>
    <name evidence="2" type="ORF">FCALED_LOCUS11688</name>
</gene>
<protein>
    <submittedName>
        <fullName evidence="2">17279_t:CDS:1</fullName>
    </submittedName>
</protein>